<dbReference type="AlphaFoldDB" id="E4X705"/>
<dbReference type="Pfam" id="PF04749">
    <property type="entry name" value="PLAC8"/>
    <property type="match status" value="1"/>
</dbReference>
<evidence type="ECO:0000256" key="1">
    <source>
        <dbReference type="ARBA" id="ARBA00009024"/>
    </source>
</evidence>
<proteinExistence type="inferred from homology"/>
<dbReference type="PANTHER" id="PTHR15907">
    <property type="entry name" value="DUF614 FAMILY PROTEIN-RELATED"/>
    <property type="match status" value="1"/>
</dbReference>
<keyword evidence="3" id="KW-1185">Reference proteome</keyword>
<comment type="similarity">
    <text evidence="1">Belongs to the cornifelin family.</text>
</comment>
<name>E4X705_OIKDI</name>
<accession>E4X705</accession>
<dbReference type="EMBL" id="FN653027">
    <property type="protein sequence ID" value="CBY07944.1"/>
    <property type="molecule type" value="Genomic_DNA"/>
</dbReference>
<sequence>MNRDETIYTQGNQQGTTINVIQQQPQSFNQQPATNGEWKYGFCDCGDLAVCWQSTFCWSKQRQTVSADLGKKAFNRQGRCLKCPVVCCVTLCFQRGQVRQKYDIDGNNCMDCILSFWCYCCVLNQIVRHLPEEKYQVQLQRVH</sequence>
<organism evidence="2">
    <name type="scientific">Oikopleura dioica</name>
    <name type="common">Tunicate</name>
    <dbReference type="NCBI Taxonomy" id="34765"/>
    <lineage>
        <taxon>Eukaryota</taxon>
        <taxon>Metazoa</taxon>
        <taxon>Chordata</taxon>
        <taxon>Tunicata</taxon>
        <taxon>Appendicularia</taxon>
        <taxon>Copelata</taxon>
        <taxon>Oikopleuridae</taxon>
        <taxon>Oikopleura</taxon>
    </lineage>
</organism>
<dbReference type="NCBIfam" id="TIGR01571">
    <property type="entry name" value="A_thal_Cys_rich"/>
    <property type="match status" value="1"/>
</dbReference>
<dbReference type="InterPro" id="IPR006461">
    <property type="entry name" value="PLAC_motif_containing"/>
</dbReference>
<protein>
    <submittedName>
        <fullName evidence="2">Uncharacterized protein</fullName>
    </submittedName>
</protein>
<dbReference type="InParanoid" id="E4X705"/>
<gene>
    <name evidence="2" type="ORF">GSOID_T00003307001</name>
</gene>
<evidence type="ECO:0000313" key="2">
    <source>
        <dbReference type="EMBL" id="CBY07944.1"/>
    </source>
</evidence>
<dbReference type="OrthoDB" id="1045822at2759"/>
<dbReference type="Proteomes" id="UP000001307">
    <property type="component" value="Unassembled WGS sequence"/>
</dbReference>
<evidence type="ECO:0000313" key="3">
    <source>
        <dbReference type="Proteomes" id="UP000001307"/>
    </source>
</evidence>
<reference evidence="2" key="1">
    <citation type="journal article" date="2010" name="Science">
        <title>Plasticity of animal genome architecture unmasked by rapid evolution of a pelagic tunicate.</title>
        <authorList>
            <person name="Denoeud F."/>
            <person name="Henriet S."/>
            <person name="Mungpakdee S."/>
            <person name="Aury J.M."/>
            <person name="Da Silva C."/>
            <person name="Brinkmann H."/>
            <person name="Mikhaleva J."/>
            <person name="Olsen L.C."/>
            <person name="Jubin C."/>
            <person name="Canestro C."/>
            <person name="Bouquet J.M."/>
            <person name="Danks G."/>
            <person name="Poulain J."/>
            <person name="Campsteijn C."/>
            <person name="Adamski M."/>
            <person name="Cross I."/>
            <person name="Yadetie F."/>
            <person name="Muffato M."/>
            <person name="Louis A."/>
            <person name="Butcher S."/>
            <person name="Tsagkogeorga G."/>
            <person name="Konrad A."/>
            <person name="Singh S."/>
            <person name="Jensen M.F."/>
            <person name="Cong E.H."/>
            <person name="Eikeseth-Otteraa H."/>
            <person name="Noel B."/>
            <person name="Anthouard V."/>
            <person name="Porcel B.M."/>
            <person name="Kachouri-Lafond R."/>
            <person name="Nishino A."/>
            <person name="Ugolini M."/>
            <person name="Chourrout P."/>
            <person name="Nishida H."/>
            <person name="Aasland R."/>
            <person name="Huzurbazar S."/>
            <person name="Westhof E."/>
            <person name="Delsuc F."/>
            <person name="Lehrach H."/>
            <person name="Reinhardt R."/>
            <person name="Weissenbach J."/>
            <person name="Roy S.W."/>
            <person name="Artiguenave F."/>
            <person name="Postlethwait J.H."/>
            <person name="Manak J.R."/>
            <person name="Thompson E.M."/>
            <person name="Jaillon O."/>
            <person name="Du Pasquier L."/>
            <person name="Boudinot P."/>
            <person name="Liberles D.A."/>
            <person name="Volff J.N."/>
            <person name="Philippe H."/>
            <person name="Lenhard B."/>
            <person name="Roest Crollius H."/>
            <person name="Wincker P."/>
            <person name="Chourrout D."/>
        </authorList>
    </citation>
    <scope>NUCLEOTIDE SEQUENCE [LARGE SCALE GENOMIC DNA]</scope>
</reference>